<reference evidence="1" key="2">
    <citation type="submission" date="2021-01" db="EMBL/GenBank/DDBJ databases">
        <authorList>
            <person name="Schikora-Tamarit M.A."/>
        </authorList>
    </citation>
    <scope>NUCLEOTIDE SEQUENCE</scope>
    <source>
        <strain evidence="1">CBS2887</strain>
    </source>
</reference>
<accession>A0A9P8Q7U3</accession>
<gene>
    <name evidence="1" type="ORF">WICPIJ_004585</name>
</gene>
<keyword evidence="2" id="KW-1185">Reference proteome</keyword>
<proteinExistence type="predicted"/>
<dbReference type="Proteomes" id="UP000774326">
    <property type="component" value="Unassembled WGS sequence"/>
</dbReference>
<sequence length="107" mass="12062">MTDKENHNKFFCNPAVAALNFKMINPALKKLEIKYNKAPALIQRDGGDQQVQVNCASAIVMVLVDLFNVAHQQSTTDQLTEGYKEETGIEELEFGYWRLSGLDERIG</sequence>
<protein>
    <submittedName>
        <fullName evidence="1">Uncharacterized protein</fullName>
    </submittedName>
</protein>
<evidence type="ECO:0000313" key="1">
    <source>
        <dbReference type="EMBL" id="KAH3684449.1"/>
    </source>
</evidence>
<evidence type="ECO:0000313" key="2">
    <source>
        <dbReference type="Proteomes" id="UP000774326"/>
    </source>
</evidence>
<name>A0A9P8Q7U3_WICPI</name>
<dbReference type="EMBL" id="JAEUBG010002497">
    <property type="protein sequence ID" value="KAH3684449.1"/>
    <property type="molecule type" value="Genomic_DNA"/>
</dbReference>
<organism evidence="1 2">
    <name type="scientific">Wickerhamomyces pijperi</name>
    <name type="common">Yeast</name>
    <name type="synonym">Pichia pijperi</name>
    <dbReference type="NCBI Taxonomy" id="599730"/>
    <lineage>
        <taxon>Eukaryota</taxon>
        <taxon>Fungi</taxon>
        <taxon>Dikarya</taxon>
        <taxon>Ascomycota</taxon>
        <taxon>Saccharomycotina</taxon>
        <taxon>Saccharomycetes</taxon>
        <taxon>Phaffomycetales</taxon>
        <taxon>Wickerhamomycetaceae</taxon>
        <taxon>Wickerhamomyces</taxon>
    </lineage>
</organism>
<comment type="caution">
    <text evidence="1">The sequence shown here is derived from an EMBL/GenBank/DDBJ whole genome shotgun (WGS) entry which is preliminary data.</text>
</comment>
<reference evidence="1" key="1">
    <citation type="journal article" date="2021" name="Open Biol.">
        <title>Shared evolutionary footprints suggest mitochondrial oxidative damage underlies multiple complex I losses in fungi.</title>
        <authorList>
            <person name="Schikora-Tamarit M.A."/>
            <person name="Marcet-Houben M."/>
            <person name="Nosek J."/>
            <person name="Gabaldon T."/>
        </authorList>
    </citation>
    <scope>NUCLEOTIDE SEQUENCE</scope>
    <source>
        <strain evidence="1">CBS2887</strain>
    </source>
</reference>
<dbReference type="AlphaFoldDB" id="A0A9P8Q7U3"/>